<protein>
    <recommendedName>
        <fullName evidence="3">ISXO2-like transposase domain-containing protein</fullName>
    </recommendedName>
</protein>
<gene>
    <name evidence="1" type="ORF">H312_01928</name>
</gene>
<reference evidence="2" key="1">
    <citation type="submission" date="2013-02" db="EMBL/GenBank/DDBJ databases">
        <authorList>
            <consortium name="The Broad Institute Genome Sequencing Platform"/>
            <person name="Cuomo C."/>
            <person name="Becnel J."/>
            <person name="Sanscrainte N."/>
            <person name="Walker B."/>
            <person name="Young S.K."/>
            <person name="Zeng Q."/>
            <person name="Gargeya S."/>
            <person name="Fitzgerald M."/>
            <person name="Haas B."/>
            <person name="Abouelleil A."/>
            <person name="Alvarado L."/>
            <person name="Arachchi H.M."/>
            <person name="Berlin A.M."/>
            <person name="Chapman S.B."/>
            <person name="Dewar J."/>
            <person name="Goldberg J."/>
            <person name="Griggs A."/>
            <person name="Gujja S."/>
            <person name="Hansen M."/>
            <person name="Howarth C."/>
            <person name="Imamovic A."/>
            <person name="Larimer J."/>
            <person name="McCowan C."/>
            <person name="Murphy C."/>
            <person name="Neiman D."/>
            <person name="Pearson M."/>
            <person name="Priest M."/>
            <person name="Roberts A."/>
            <person name="Saif S."/>
            <person name="Shea T."/>
            <person name="Sisk P."/>
            <person name="Sykes S."/>
            <person name="Wortman J."/>
            <person name="Nusbaum C."/>
            <person name="Birren B."/>
        </authorList>
    </citation>
    <scope>NUCLEOTIDE SEQUENCE [LARGE SCALE GENOMIC DNA]</scope>
    <source>
        <strain evidence="2">PRA339</strain>
    </source>
</reference>
<name>A0A059F0P0_9MICR</name>
<dbReference type="OrthoDB" id="2192877at2759"/>
<dbReference type="Proteomes" id="UP000030655">
    <property type="component" value="Unassembled WGS sequence"/>
</dbReference>
<evidence type="ECO:0000313" key="2">
    <source>
        <dbReference type="Proteomes" id="UP000030655"/>
    </source>
</evidence>
<evidence type="ECO:0000313" key="1">
    <source>
        <dbReference type="EMBL" id="KCZ80672.1"/>
    </source>
</evidence>
<dbReference type="AlphaFoldDB" id="A0A059F0P0"/>
<organism evidence="1 2">
    <name type="scientific">Anncaliia algerae PRA339</name>
    <dbReference type="NCBI Taxonomy" id="1288291"/>
    <lineage>
        <taxon>Eukaryota</taxon>
        <taxon>Fungi</taxon>
        <taxon>Fungi incertae sedis</taxon>
        <taxon>Microsporidia</taxon>
        <taxon>Tubulinosematoidea</taxon>
        <taxon>Tubulinosematidae</taxon>
        <taxon>Anncaliia</taxon>
    </lineage>
</organism>
<keyword evidence="2" id="KW-1185">Reference proteome</keyword>
<sequence length="92" mass="10728">MLIVKLWLNGITTKHLHKCMNISRYTLYKLLKKVAKIVVPKYYSSFIPIGGSDVIIETNESKFGRRKYNKGHRVEGVWALDALNEPPKEEYF</sequence>
<reference evidence="1 2" key="2">
    <citation type="submission" date="2014-03" db="EMBL/GenBank/DDBJ databases">
        <title>The Genome Sequence of Anncaliia algerae insect isolate PRA339.</title>
        <authorList>
            <consortium name="The Broad Institute Genome Sequencing Platform"/>
            <consortium name="The Broad Institute Genome Sequencing Center for Infectious Disease"/>
            <person name="Cuomo C."/>
            <person name="Becnel J."/>
            <person name="Sanscrainte N."/>
            <person name="Walker B."/>
            <person name="Young S.K."/>
            <person name="Zeng Q."/>
            <person name="Gargeya S."/>
            <person name="Fitzgerald M."/>
            <person name="Haas B."/>
            <person name="Abouelleil A."/>
            <person name="Alvarado L."/>
            <person name="Arachchi H.M."/>
            <person name="Berlin A.M."/>
            <person name="Chapman S.B."/>
            <person name="Dewar J."/>
            <person name="Goldberg J."/>
            <person name="Griggs A."/>
            <person name="Gujja S."/>
            <person name="Hansen M."/>
            <person name="Howarth C."/>
            <person name="Imamovic A."/>
            <person name="Larimer J."/>
            <person name="McCowan C."/>
            <person name="Murphy C."/>
            <person name="Neiman D."/>
            <person name="Pearson M."/>
            <person name="Priest M."/>
            <person name="Roberts A."/>
            <person name="Saif S."/>
            <person name="Shea T."/>
            <person name="Sisk P."/>
            <person name="Sykes S."/>
            <person name="Wortman J."/>
            <person name="Nusbaum C."/>
            <person name="Birren B."/>
        </authorList>
    </citation>
    <scope>NUCLEOTIDE SEQUENCE [LARGE SCALE GENOMIC DNA]</scope>
    <source>
        <strain evidence="1 2">PRA339</strain>
    </source>
</reference>
<proteinExistence type="predicted"/>
<dbReference type="VEuPathDB" id="MicrosporidiaDB:H312_01928"/>
<evidence type="ECO:0008006" key="3">
    <source>
        <dbReference type="Google" id="ProtNLM"/>
    </source>
</evidence>
<accession>A0A059F0P0</accession>
<dbReference type="EMBL" id="KK365168">
    <property type="protein sequence ID" value="KCZ80672.1"/>
    <property type="molecule type" value="Genomic_DNA"/>
</dbReference>
<dbReference type="HOGENOM" id="CLU_044348_2_4_1"/>